<dbReference type="PROSITE" id="PS50930">
    <property type="entry name" value="HTH_LYTTR"/>
    <property type="match status" value="1"/>
</dbReference>
<comment type="caution">
    <text evidence="5">The sequence shown here is derived from an EMBL/GenBank/DDBJ whole genome shotgun (WGS) entry which is preliminary data.</text>
</comment>
<dbReference type="PANTHER" id="PTHR37299">
    <property type="entry name" value="TRANSCRIPTIONAL REGULATOR-RELATED"/>
    <property type="match status" value="1"/>
</dbReference>
<proteinExistence type="predicted"/>
<sequence>MLKVMVVDDEYLARQSIRTLVAQDCDVDEILEASDGMQALAMFESKQPDILFLDIQMPGLNGIQLAEKLAHRCVVIFVTAYNQYAIAAFELNVIDYLLKPFDDERFFHSLQRAKERLRENSFGDAQQVQRLFKHMLAEPYRDFKSRLIVKDPGRIRLLDVEDILFIVGAGNYAEVHLKDGKSILHRETMGTLEKQLDPEVFVRIHRSSIVRKSNICELKSTDKGDYKVILKCGHELTLSRRNKHKLESLLE</sequence>
<evidence type="ECO:0000313" key="6">
    <source>
        <dbReference type="Proteomes" id="UP000663992"/>
    </source>
</evidence>
<dbReference type="InterPro" id="IPR011006">
    <property type="entry name" value="CheY-like_superfamily"/>
</dbReference>
<dbReference type="Pfam" id="PF04397">
    <property type="entry name" value="LytTR"/>
    <property type="match status" value="1"/>
</dbReference>
<dbReference type="InterPro" id="IPR046947">
    <property type="entry name" value="LytR-like"/>
</dbReference>
<organism evidence="5 6">
    <name type="scientific">Bowmanella yangjiangensis</name>
    <dbReference type="NCBI Taxonomy" id="2811230"/>
    <lineage>
        <taxon>Bacteria</taxon>
        <taxon>Pseudomonadati</taxon>
        <taxon>Pseudomonadota</taxon>
        <taxon>Gammaproteobacteria</taxon>
        <taxon>Alteromonadales</taxon>
        <taxon>Alteromonadaceae</taxon>
        <taxon>Bowmanella</taxon>
    </lineage>
</organism>
<dbReference type="SMART" id="SM00850">
    <property type="entry name" value="LytTR"/>
    <property type="match status" value="1"/>
</dbReference>
<dbReference type="InterPro" id="IPR001789">
    <property type="entry name" value="Sig_transdc_resp-reg_receiver"/>
</dbReference>
<accession>A0ABS3CR00</accession>
<gene>
    <name evidence="5" type="ORF">J0A65_06580</name>
</gene>
<keyword evidence="1" id="KW-0902">Two-component regulatory system</keyword>
<keyword evidence="6" id="KW-1185">Reference proteome</keyword>
<name>A0ABS3CR00_9ALTE</name>
<evidence type="ECO:0000256" key="1">
    <source>
        <dbReference type="ARBA" id="ARBA00023012"/>
    </source>
</evidence>
<dbReference type="SMART" id="SM00448">
    <property type="entry name" value="REC"/>
    <property type="match status" value="1"/>
</dbReference>
<evidence type="ECO:0000256" key="2">
    <source>
        <dbReference type="PROSITE-ProRule" id="PRU00169"/>
    </source>
</evidence>
<dbReference type="Gene3D" id="3.40.50.2300">
    <property type="match status" value="1"/>
</dbReference>
<evidence type="ECO:0000313" key="5">
    <source>
        <dbReference type="EMBL" id="MBN7819523.1"/>
    </source>
</evidence>
<reference evidence="5 6" key="1">
    <citation type="submission" date="2021-03" db="EMBL/GenBank/DDBJ databases">
        <title>novel species isolated from a fishpond in China.</title>
        <authorList>
            <person name="Lu H."/>
            <person name="Cai Z."/>
        </authorList>
    </citation>
    <scope>NUCLEOTIDE SEQUENCE [LARGE SCALE GENOMIC DNA]</scope>
    <source>
        <strain evidence="5 6">Y57</strain>
    </source>
</reference>
<dbReference type="EMBL" id="JAFKCS010000004">
    <property type="protein sequence ID" value="MBN7819523.1"/>
    <property type="molecule type" value="Genomic_DNA"/>
</dbReference>
<protein>
    <submittedName>
        <fullName evidence="5">Response regulator transcription factor</fullName>
    </submittedName>
</protein>
<feature type="domain" description="Response regulatory" evidence="3">
    <location>
        <begin position="3"/>
        <end position="114"/>
    </location>
</feature>
<keyword evidence="2" id="KW-0597">Phosphoprotein</keyword>
<dbReference type="Gene3D" id="2.40.50.1020">
    <property type="entry name" value="LytTr DNA-binding domain"/>
    <property type="match status" value="1"/>
</dbReference>
<dbReference type="RefSeq" id="WP_206593343.1">
    <property type="nucleotide sequence ID" value="NZ_JAFKCS010000004.1"/>
</dbReference>
<dbReference type="PANTHER" id="PTHR37299:SF1">
    <property type="entry name" value="STAGE 0 SPORULATION PROTEIN A HOMOLOG"/>
    <property type="match status" value="1"/>
</dbReference>
<evidence type="ECO:0000259" key="4">
    <source>
        <dbReference type="PROSITE" id="PS50930"/>
    </source>
</evidence>
<dbReference type="Pfam" id="PF00072">
    <property type="entry name" value="Response_reg"/>
    <property type="match status" value="1"/>
</dbReference>
<dbReference type="Proteomes" id="UP000663992">
    <property type="component" value="Unassembled WGS sequence"/>
</dbReference>
<feature type="domain" description="HTH LytTR-type" evidence="4">
    <location>
        <begin position="147"/>
        <end position="251"/>
    </location>
</feature>
<feature type="modified residue" description="4-aspartylphosphate" evidence="2">
    <location>
        <position position="54"/>
    </location>
</feature>
<evidence type="ECO:0000259" key="3">
    <source>
        <dbReference type="PROSITE" id="PS50110"/>
    </source>
</evidence>
<dbReference type="SUPFAM" id="SSF52172">
    <property type="entry name" value="CheY-like"/>
    <property type="match status" value="1"/>
</dbReference>
<dbReference type="InterPro" id="IPR007492">
    <property type="entry name" value="LytTR_DNA-bd_dom"/>
</dbReference>
<dbReference type="PROSITE" id="PS50110">
    <property type="entry name" value="RESPONSE_REGULATORY"/>
    <property type="match status" value="1"/>
</dbReference>